<dbReference type="EMBL" id="MKKU01000227">
    <property type="protein sequence ID" value="RNF18614.1"/>
    <property type="molecule type" value="Genomic_DNA"/>
</dbReference>
<proteinExistence type="predicted"/>
<dbReference type="Proteomes" id="UP000284403">
    <property type="component" value="Unassembled WGS sequence"/>
</dbReference>
<gene>
    <name evidence="1" type="ORF">Tco025E_04412</name>
</gene>
<sequence length="212" mass="23288">MCSTGAGLTPQQEAAYDRRLREAQAAKQKGNELLAGLEGEEGTPDANKRLREAAFCYRCGCMHLAEYLPATTEEAEGSLQDMLVNRQARARRCPLDAGRLTKVAELYAALQNNLTLVNSRLGRYVEAVACATAVLAVPGHAGDKKALLRRASCNCALKNFAAAENDLDVLERLFREEGVQPDCLVPELRGQILSARREALEKERSMCKKMFT</sequence>
<organism evidence="1 2">
    <name type="scientific">Trypanosoma conorhini</name>
    <dbReference type="NCBI Taxonomy" id="83891"/>
    <lineage>
        <taxon>Eukaryota</taxon>
        <taxon>Discoba</taxon>
        <taxon>Euglenozoa</taxon>
        <taxon>Kinetoplastea</taxon>
        <taxon>Metakinetoplastina</taxon>
        <taxon>Trypanosomatida</taxon>
        <taxon>Trypanosomatidae</taxon>
        <taxon>Trypanosoma</taxon>
    </lineage>
</organism>
<dbReference type="GeneID" id="40318023"/>
<evidence type="ECO:0000313" key="1">
    <source>
        <dbReference type="EMBL" id="RNF18614.1"/>
    </source>
</evidence>
<keyword evidence="2" id="KW-1185">Reference proteome</keyword>
<dbReference type="RefSeq" id="XP_029228539.1">
    <property type="nucleotide sequence ID" value="XM_029371322.1"/>
</dbReference>
<name>A0A3R7S0N0_9TRYP</name>
<comment type="caution">
    <text evidence="1">The sequence shown here is derived from an EMBL/GenBank/DDBJ whole genome shotgun (WGS) entry which is preliminary data.</text>
</comment>
<dbReference type="Gene3D" id="1.25.40.10">
    <property type="entry name" value="Tetratricopeptide repeat domain"/>
    <property type="match status" value="1"/>
</dbReference>
<accession>A0A3R7S0N0</accession>
<dbReference type="SUPFAM" id="SSF48452">
    <property type="entry name" value="TPR-like"/>
    <property type="match status" value="1"/>
</dbReference>
<protein>
    <submittedName>
        <fullName evidence="1">Uncharacterized protein</fullName>
    </submittedName>
</protein>
<dbReference type="InterPro" id="IPR011990">
    <property type="entry name" value="TPR-like_helical_dom_sf"/>
</dbReference>
<reference evidence="1 2" key="1">
    <citation type="journal article" date="2018" name="BMC Genomics">
        <title>Genomic comparison of Trypanosoma conorhini and Trypanosoma rangeli to Trypanosoma cruzi strains of high and low virulence.</title>
        <authorList>
            <person name="Bradwell K.R."/>
            <person name="Koparde V.N."/>
            <person name="Matveyev A.V."/>
            <person name="Serrano M.G."/>
            <person name="Alves J.M."/>
            <person name="Parikh H."/>
            <person name="Huang B."/>
            <person name="Lee V."/>
            <person name="Espinosa-Alvarez O."/>
            <person name="Ortiz P.A."/>
            <person name="Costa-Martins A.G."/>
            <person name="Teixeira M.M."/>
            <person name="Buck G.A."/>
        </authorList>
    </citation>
    <scope>NUCLEOTIDE SEQUENCE [LARGE SCALE GENOMIC DNA]</scope>
    <source>
        <strain evidence="1 2">025E</strain>
    </source>
</reference>
<dbReference type="AlphaFoldDB" id="A0A3R7S0N0"/>
<dbReference type="OrthoDB" id="433738at2759"/>
<evidence type="ECO:0000313" key="2">
    <source>
        <dbReference type="Proteomes" id="UP000284403"/>
    </source>
</evidence>